<dbReference type="VEuPathDB" id="FungiDB:SeMB42_g05599"/>
<evidence type="ECO:0000313" key="2">
    <source>
        <dbReference type="EMBL" id="TPX41378.1"/>
    </source>
</evidence>
<comment type="caution">
    <text evidence="2">The sequence shown here is derived from an EMBL/GenBank/DDBJ whole genome shotgun (WGS) entry which is preliminary data.</text>
</comment>
<evidence type="ECO:0008006" key="5">
    <source>
        <dbReference type="Google" id="ProtNLM"/>
    </source>
</evidence>
<evidence type="ECO:0000313" key="4">
    <source>
        <dbReference type="Proteomes" id="UP000320475"/>
    </source>
</evidence>
<dbReference type="Pfam" id="PF16093">
    <property type="entry name" value="PAC4"/>
    <property type="match status" value="1"/>
</dbReference>
<name>A0A507CQL6_9FUNG</name>
<evidence type="ECO:0000313" key="3">
    <source>
        <dbReference type="Proteomes" id="UP000317494"/>
    </source>
</evidence>
<dbReference type="PANTHER" id="PTHR33559">
    <property type="entry name" value="PROTEASOME ASSEMBLY CHAPERONE 4"/>
    <property type="match status" value="1"/>
</dbReference>
<reference evidence="3 4" key="1">
    <citation type="journal article" date="2019" name="Sci. Rep.">
        <title>Comparative genomics of chytrid fungi reveal insights into the obligate biotrophic and pathogenic lifestyle of Synchytrium endobioticum.</title>
        <authorList>
            <person name="van de Vossenberg B.T.L.H."/>
            <person name="Warris S."/>
            <person name="Nguyen H.D.T."/>
            <person name="van Gent-Pelzer M.P.E."/>
            <person name="Joly D.L."/>
            <person name="van de Geest H.C."/>
            <person name="Bonants P.J.M."/>
            <person name="Smith D.S."/>
            <person name="Levesque C.A."/>
            <person name="van der Lee T.A.J."/>
        </authorList>
    </citation>
    <scope>NUCLEOTIDE SEQUENCE [LARGE SCALE GENOMIC DNA]</scope>
    <source>
        <strain evidence="1 4">LEV6574</strain>
        <strain evidence="2 3">MB42</strain>
    </source>
</reference>
<dbReference type="STRING" id="286115.A0A507CQL6"/>
<gene>
    <name evidence="1" type="ORF">SeLEV6574_g07089</name>
    <name evidence="2" type="ORF">SeMB42_g05599</name>
</gene>
<dbReference type="OrthoDB" id="368507at2759"/>
<dbReference type="EMBL" id="QEAM01000460">
    <property type="protein sequence ID" value="TPX39627.1"/>
    <property type="molecule type" value="Genomic_DNA"/>
</dbReference>
<dbReference type="GO" id="GO:0043248">
    <property type="term" value="P:proteasome assembly"/>
    <property type="evidence" value="ECO:0007669"/>
    <property type="project" value="InterPro"/>
</dbReference>
<dbReference type="InterPro" id="IPR032157">
    <property type="entry name" value="PAC4"/>
</dbReference>
<dbReference type="AlphaFoldDB" id="A0A507CQL6"/>
<dbReference type="Proteomes" id="UP000317494">
    <property type="component" value="Unassembled WGS sequence"/>
</dbReference>
<dbReference type="EMBL" id="QEAN01000273">
    <property type="protein sequence ID" value="TPX41378.1"/>
    <property type="molecule type" value="Genomic_DNA"/>
</dbReference>
<dbReference type="Proteomes" id="UP000320475">
    <property type="component" value="Unassembled WGS sequence"/>
</dbReference>
<accession>A0A507CQL6</accession>
<dbReference type="PANTHER" id="PTHR33559:SF1">
    <property type="entry name" value="PROTEASOME ASSEMBLY CHAPERONE 4"/>
    <property type="match status" value="1"/>
</dbReference>
<protein>
    <recommendedName>
        <fullName evidence="5">Proteasome assembly chaperone 3</fullName>
    </recommendedName>
</protein>
<evidence type="ECO:0000313" key="1">
    <source>
        <dbReference type="EMBL" id="TPX39627.1"/>
    </source>
</evidence>
<keyword evidence="3" id="KW-1185">Reference proteome</keyword>
<proteinExistence type="predicted"/>
<sequence>MATGSRIQVRSFVETYLGRAVYVQITLLEKQMVCWVGTEQGRFGGLGSAVKTRYSNTAAGTTLLSTGVDDASENVAKRLASKYQDWQFFVSINLPAHDEDMVVFGERALGRVVKSIVDQRSG</sequence>
<organism evidence="2 3">
    <name type="scientific">Synchytrium endobioticum</name>
    <dbReference type="NCBI Taxonomy" id="286115"/>
    <lineage>
        <taxon>Eukaryota</taxon>
        <taxon>Fungi</taxon>
        <taxon>Fungi incertae sedis</taxon>
        <taxon>Chytridiomycota</taxon>
        <taxon>Chytridiomycota incertae sedis</taxon>
        <taxon>Chytridiomycetes</taxon>
        <taxon>Synchytriales</taxon>
        <taxon>Synchytriaceae</taxon>
        <taxon>Synchytrium</taxon>
    </lineage>
</organism>